<proteinExistence type="predicted"/>
<evidence type="ECO:0000256" key="1">
    <source>
        <dbReference type="SAM" id="Coils"/>
    </source>
</evidence>
<dbReference type="Gramene" id="ORGLA10G0166100.1">
    <property type="protein sequence ID" value="ORGLA10G0166100.1"/>
    <property type="gene ID" value="ORGLA10G0166100"/>
</dbReference>
<sequence>QAAKITELEKRIKALEKDKGDLTKQRDSALKDVE</sequence>
<feature type="coiled-coil region" evidence="1">
    <location>
        <begin position="5"/>
        <end position="32"/>
    </location>
</feature>
<organism evidence="2 3">
    <name type="scientific">Oryza glaberrima</name>
    <name type="common">African rice</name>
    <dbReference type="NCBI Taxonomy" id="4538"/>
    <lineage>
        <taxon>Eukaryota</taxon>
        <taxon>Viridiplantae</taxon>
        <taxon>Streptophyta</taxon>
        <taxon>Embryophyta</taxon>
        <taxon>Tracheophyta</taxon>
        <taxon>Spermatophyta</taxon>
        <taxon>Magnoliopsida</taxon>
        <taxon>Liliopsida</taxon>
        <taxon>Poales</taxon>
        <taxon>Poaceae</taxon>
        <taxon>BOP clade</taxon>
        <taxon>Oryzoideae</taxon>
        <taxon>Oryzeae</taxon>
        <taxon>Oryzinae</taxon>
        <taxon>Oryza</taxon>
    </lineage>
</organism>
<dbReference type="Proteomes" id="UP000007306">
    <property type="component" value="Unassembled WGS sequence"/>
</dbReference>
<keyword evidence="3" id="KW-1185">Reference proteome</keyword>
<evidence type="ECO:0000313" key="2">
    <source>
        <dbReference type="EnsemblPlants" id="ORGLA10G0166100.1"/>
    </source>
</evidence>
<dbReference type="AlphaFoldDB" id="I1QWS8"/>
<protein>
    <submittedName>
        <fullName evidence="2">Uncharacterized protein</fullName>
    </submittedName>
</protein>
<name>I1QWS8_ORYGL</name>
<reference evidence="2" key="1">
    <citation type="submission" date="2015-06" db="UniProtKB">
        <authorList>
            <consortium name="EnsemblPlants"/>
        </authorList>
    </citation>
    <scope>IDENTIFICATION</scope>
</reference>
<dbReference type="EnsemblPlants" id="ORGLA10G0166100.1">
    <property type="protein sequence ID" value="ORGLA10G0166100.1"/>
    <property type="gene ID" value="ORGLA10G0166100"/>
</dbReference>
<keyword evidence="1" id="KW-0175">Coiled coil</keyword>
<dbReference type="HOGENOM" id="CLU_3379717_0_0_1"/>
<reference evidence="3" key="2">
    <citation type="submission" date="2018-04" db="EMBL/GenBank/DDBJ databases">
        <title>OglaRS2 (Oryza glaberrima Reference Sequence Version 2).</title>
        <authorList>
            <person name="Zhang J."/>
            <person name="Kudrna D."/>
            <person name="Lee S."/>
            <person name="Talag J."/>
            <person name="Rajasekar S."/>
            <person name="Wing R.A."/>
        </authorList>
    </citation>
    <scope>NUCLEOTIDE SEQUENCE [LARGE SCALE GENOMIC DNA]</scope>
    <source>
        <strain evidence="3">cv. IRGC 96717</strain>
    </source>
</reference>
<evidence type="ECO:0000313" key="3">
    <source>
        <dbReference type="Proteomes" id="UP000007306"/>
    </source>
</evidence>
<accession>I1QWS8</accession>